<dbReference type="InterPro" id="IPR001650">
    <property type="entry name" value="Helicase_C-like"/>
</dbReference>
<dbReference type="PANTHER" id="PTHR47396:SF1">
    <property type="entry name" value="ATP-DEPENDENT HELICASE IRC3-RELATED"/>
    <property type="match status" value="1"/>
</dbReference>
<dbReference type="GO" id="GO:0004386">
    <property type="term" value="F:helicase activity"/>
    <property type="evidence" value="ECO:0007669"/>
    <property type="project" value="UniProtKB-KW"/>
</dbReference>
<protein>
    <submittedName>
        <fullName evidence="5">SSL2 DNA or RNA helicases of superfamily II</fullName>
    </submittedName>
</protein>
<evidence type="ECO:0000313" key="4">
    <source>
        <dbReference type="EMBL" id="CAB4241237.1"/>
    </source>
</evidence>
<name>A0A6J7VKM9_9CAUD</name>
<dbReference type="GO" id="GO:0016787">
    <property type="term" value="F:hydrolase activity"/>
    <property type="evidence" value="ECO:0007669"/>
    <property type="project" value="InterPro"/>
</dbReference>
<dbReference type="Gene3D" id="3.40.50.300">
    <property type="entry name" value="P-loop containing nucleotide triphosphate hydrolases"/>
    <property type="match status" value="2"/>
</dbReference>
<dbReference type="GO" id="GO:0005524">
    <property type="term" value="F:ATP binding"/>
    <property type="evidence" value="ECO:0007669"/>
    <property type="project" value="InterPro"/>
</dbReference>
<feature type="domain" description="Helicase C-terminal" evidence="2">
    <location>
        <begin position="224"/>
        <end position="379"/>
    </location>
</feature>
<feature type="domain" description="Helicase ATP-binding" evidence="1">
    <location>
        <begin position="15"/>
        <end position="169"/>
    </location>
</feature>
<evidence type="ECO:0000313" key="5">
    <source>
        <dbReference type="EMBL" id="CAB5078981.1"/>
    </source>
</evidence>
<dbReference type="PROSITE" id="PS51192">
    <property type="entry name" value="HELICASE_ATP_BIND_1"/>
    <property type="match status" value="1"/>
</dbReference>
<dbReference type="EMBL" id="LR797822">
    <property type="protein sequence ID" value="CAB4241237.1"/>
    <property type="molecule type" value="Genomic_DNA"/>
</dbReference>
<evidence type="ECO:0000259" key="1">
    <source>
        <dbReference type="PROSITE" id="PS51192"/>
    </source>
</evidence>
<dbReference type="EMBL" id="LR796136">
    <property type="protein sequence ID" value="CAB4120994.1"/>
    <property type="molecule type" value="Genomic_DNA"/>
</dbReference>
<accession>A0A6J7VKM9</accession>
<keyword evidence="5" id="KW-0547">Nucleotide-binding</keyword>
<dbReference type="Pfam" id="PF00271">
    <property type="entry name" value="Helicase_C"/>
    <property type="match status" value="1"/>
</dbReference>
<dbReference type="InterPro" id="IPR006935">
    <property type="entry name" value="Helicase/UvrB_N"/>
</dbReference>
<keyword evidence="5" id="KW-0347">Helicase</keyword>
<dbReference type="InterPro" id="IPR027417">
    <property type="entry name" value="P-loop_NTPase"/>
</dbReference>
<reference evidence="5" key="1">
    <citation type="submission" date="2020-05" db="EMBL/GenBank/DDBJ databases">
        <authorList>
            <person name="Chiriac C."/>
            <person name="Salcher M."/>
            <person name="Ghai R."/>
            <person name="Kavagutti S V."/>
        </authorList>
    </citation>
    <scope>NUCLEOTIDE SEQUENCE</scope>
</reference>
<dbReference type="SUPFAM" id="SSF52540">
    <property type="entry name" value="P-loop containing nucleoside triphosphate hydrolases"/>
    <property type="match status" value="1"/>
</dbReference>
<dbReference type="EMBL" id="LR798189">
    <property type="protein sequence ID" value="CAB5078981.1"/>
    <property type="molecule type" value="Genomic_DNA"/>
</dbReference>
<dbReference type="PROSITE" id="PS51194">
    <property type="entry name" value="HELICASE_CTER"/>
    <property type="match status" value="1"/>
</dbReference>
<dbReference type="Pfam" id="PF04851">
    <property type="entry name" value="ResIII"/>
    <property type="match status" value="1"/>
</dbReference>
<dbReference type="InterPro" id="IPR014001">
    <property type="entry name" value="Helicase_ATP-bd"/>
</dbReference>
<proteinExistence type="predicted"/>
<evidence type="ECO:0000313" key="3">
    <source>
        <dbReference type="EMBL" id="CAB4120994.1"/>
    </source>
</evidence>
<dbReference type="GO" id="GO:0003677">
    <property type="term" value="F:DNA binding"/>
    <property type="evidence" value="ECO:0007669"/>
    <property type="project" value="InterPro"/>
</dbReference>
<sequence>MRLRERQVAFKDRAVAALDERGNTLGVAPTGAGKTVMLSAISGHYIQQGAKGLIIQHRDELVVQNRRTFQAVNPTLSTSLYTADEKDWKASATFTMIQTLGRESNLADMPKLDFIAIDEGHHAAAPTYRKTIDRALANNPDTKLLLVTATPNRGDGKSLKGIVDNVSDQITLRELIDARLLVPPRTFVIDIGIQDELRGVKKRGDEFDPLAVEAIMDKQVLNDRIIEEWEKLAGERQTVIFCSTVAHAQHVAQAFADVGVEAAALWGDMGDAERRSTLEQYDKGEIQVITNVAVLTEGWDHQPTSCVILLRLNSYKSTMMQMIGRGLRTVDPERYPGVQKDDCIVLDFGTSLLSHGSIEQEVNLDGRVKDCPACQARVPHNASECVICGYVWPAELEDEEEEELIERDEKERGTLRNFVMTEIDLLNASPFRYENLFNGLVCIASAFEAWAAVVSYSGRWHAIAGGREIGIRHVANSADRFVSMAAADDFLRLHGDKDDAHKTKRWLSLPPTDKQTDSLGINPMQAIGLNRYQAACHLTWKFNERVIRKILEGTQRMAA</sequence>
<dbReference type="InterPro" id="IPR050742">
    <property type="entry name" value="Helicase_Restrict-Modif_Enz"/>
</dbReference>
<evidence type="ECO:0000259" key="2">
    <source>
        <dbReference type="PROSITE" id="PS51194"/>
    </source>
</evidence>
<organism evidence="5">
    <name type="scientific">uncultured Caudovirales phage</name>
    <dbReference type="NCBI Taxonomy" id="2100421"/>
    <lineage>
        <taxon>Viruses</taxon>
        <taxon>Duplodnaviria</taxon>
        <taxon>Heunggongvirae</taxon>
        <taxon>Uroviricota</taxon>
        <taxon>Caudoviricetes</taxon>
        <taxon>Peduoviridae</taxon>
        <taxon>Maltschvirus</taxon>
        <taxon>Maltschvirus maltsch</taxon>
    </lineage>
</organism>
<keyword evidence="5" id="KW-0378">Hydrolase</keyword>
<keyword evidence="5" id="KW-0067">ATP-binding</keyword>
<dbReference type="PANTHER" id="PTHR47396">
    <property type="entry name" value="TYPE I RESTRICTION ENZYME ECOKI R PROTEIN"/>
    <property type="match status" value="1"/>
</dbReference>
<dbReference type="SMART" id="SM00487">
    <property type="entry name" value="DEXDc"/>
    <property type="match status" value="1"/>
</dbReference>
<gene>
    <name evidence="5" type="ORF">UFOVP145_22</name>
    <name evidence="3" type="ORF">UFOVP4_52</name>
    <name evidence="4" type="ORF">UFOVP64_8</name>
</gene>